<proteinExistence type="predicted"/>
<evidence type="ECO:0000313" key="2">
    <source>
        <dbReference type="Proteomes" id="UP000018144"/>
    </source>
</evidence>
<organism evidence="1 2">
    <name type="scientific">Pyronema omphalodes (strain CBS 100304)</name>
    <name type="common">Pyronema confluens</name>
    <dbReference type="NCBI Taxonomy" id="1076935"/>
    <lineage>
        <taxon>Eukaryota</taxon>
        <taxon>Fungi</taxon>
        <taxon>Dikarya</taxon>
        <taxon>Ascomycota</taxon>
        <taxon>Pezizomycotina</taxon>
        <taxon>Pezizomycetes</taxon>
        <taxon>Pezizales</taxon>
        <taxon>Pyronemataceae</taxon>
        <taxon>Pyronema</taxon>
    </lineage>
</organism>
<dbReference type="Proteomes" id="UP000018144">
    <property type="component" value="Unassembled WGS sequence"/>
</dbReference>
<evidence type="ECO:0000313" key="1">
    <source>
        <dbReference type="EMBL" id="CCX31829.1"/>
    </source>
</evidence>
<sequence>MEPLTSSSTSLILYQPPRPFPRRPTAPPVCVHGAVQKRRRLSGWNQPQNLPCGKGHICKPVQSVPLSSVGNQPSIRKSVSSSDDDVIPVKVCIEEVWNGVPGFYILDGKKEVNLVTWAEINDLTDGVRDLTLNDIPL</sequence>
<gene>
    <name evidence="1" type="ORF">PCON_11473</name>
</gene>
<reference evidence="1 2" key="1">
    <citation type="journal article" date="2013" name="PLoS Genet.">
        <title>The genome and development-dependent transcriptomes of Pyronema confluens: a window into fungal evolution.</title>
        <authorList>
            <person name="Traeger S."/>
            <person name="Altegoer F."/>
            <person name="Freitag M."/>
            <person name="Gabaldon T."/>
            <person name="Kempken F."/>
            <person name="Kumar A."/>
            <person name="Marcet-Houben M."/>
            <person name="Poggeler S."/>
            <person name="Stajich J.E."/>
            <person name="Nowrousian M."/>
        </authorList>
    </citation>
    <scope>NUCLEOTIDE SEQUENCE [LARGE SCALE GENOMIC DNA]</scope>
    <source>
        <strain evidence="2">CBS 100304</strain>
        <tissue evidence="1">Vegetative mycelium</tissue>
    </source>
</reference>
<dbReference type="EMBL" id="HF935652">
    <property type="protein sequence ID" value="CCX31829.1"/>
    <property type="molecule type" value="Genomic_DNA"/>
</dbReference>
<name>U4LIB3_PYROM</name>
<protein>
    <submittedName>
        <fullName evidence="1">Uncharacterized protein</fullName>
    </submittedName>
</protein>
<keyword evidence="2" id="KW-1185">Reference proteome</keyword>
<dbReference type="AlphaFoldDB" id="U4LIB3"/>
<accession>U4LIB3</accession>